<dbReference type="AlphaFoldDB" id="A0A0G0FKC7"/>
<reference evidence="1 2" key="1">
    <citation type="journal article" date="2015" name="Nature">
        <title>rRNA introns, odd ribosomes, and small enigmatic genomes across a large radiation of phyla.</title>
        <authorList>
            <person name="Brown C.T."/>
            <person name="Hug L.A."/>
            <person name="Thomas B.C."/>
            <person name="Sharon I."/>
            <person name="Castelle C.J."/>
            <person name="Singh A."/>
            <person name="Wilkins M.J."/>
            <person name="Williams K.H."/>
            <person name="Banfield J.F."/>
        </authorList>
    </citation>
    <scope>NUCLEOTIDE SEQUENCE [LARGE SCALE GENOMIC DNA]</scope>
</reference>
<dbReference type="InterPro" id="IPR029063">
    <property type="entry name" value="SAM-dependent_MTases_sf"/>
</dbReference>
<organism evidence="1 2">
    <name type="scientific">Berkelbacteria bacterium GW2011_GWA1_36_9</name>
    <dbReference type="NCBI Taxonomy" id="1618331"/>
    <lineage>
        <taxon>Bacteria</taxon>
        <taxon>Candidatus Berkelbacteria</taxon>
    </lineage>
</organism>
<dbReference type="SUPFAM" id="SSF53335">
    <property type="entry name" value="S-adenosyl-L-methionine-dependent methyltransferases"/>
    <property type="match status" value="1"/>
</dbReference>
<protein>
    <submittedName>
        <fullName evidence="1">Methyltransferase type 12</fullName>
    </submittedName>
</protein>
<dbReference type="PANTHER" id="PTHR43861">
    <property type="entry name" value="TRANS-ACONITATE 2-METHYLTRANSFERASE-RELATED"/>
    <property type="match status" value="1"/>
</dbReference>
<accession>A0A0G0FKC7</accession>
<dbReference type="GO" id="GO:0032259">
    <property type="term" value="P:methylation"/>
    <property type="evidence" value="ECO:0007669"/>
    <property type="project" value="UniProtKB-KW"/>
</dbReference>
<dbReference type="GO" id="GO:0008168">
    <property type="term" value="F:methyltransferase activity"/>
    <property type="evidence" value="ECO:0007669"/>
    <property type="project" value="UniProtKB-KW"/>
</dbReference>
<proteinExistence type="predicted"/>
<sequence length="229" mass="26329">MSKIEELSLELISKANNYNKWVYENMKPYLKSPVLEVGSGIGTITSYIAKNNKVIATDVSKKYVSFLKKRFVKRKNFLGAKQLDLTKVYKIGKFKTVVCTNVLHHVKDDEAAIGNIHKYLEKEGLVFVQEPAHMLLFGSLDKAQNHFRRYSKETLAKKFRKKDFKIKKVFYGNSMGALGWFLNSRILNKKEINPDSITFIDKIFPFTSSIEKIIPLPLGLSVFLIAEKR</sequence>
<dbReference type="Gene3D" id="3.40.50.150">
    <property type="entry name" value="Vaccinia Virus protein VP39"/>
    <property type="match status" value="1"/>
</dbReference>
<dbReference type="CDD" id="cd02440">
    <property type="entry name" value="AdoMet_MTases"/>
    <property type="match status" value="1"/>
</dbReference>
<comment type="caution">
    <text evidence="1">The sequence shown here is derived from an EMBL/GenBank/DDBJ whole genome shotgun (WGS) entry which is preliminary data.</text>
</comment>
<evidence type="ECO:0000313" key="1">
    <source>
        <dbReference type="EMBL" id="KKQ18182.1"/>
    </source>
</evidence>
<keyword evidence="1" id="KW-0808">Transferase</keyword>
<dbReference type="EMBL" id="LBSM01000008">
    <property type="protein sequence ID" value="KKQ18182.1"/>
    <property type="molecule type" value="Genomic_DNA"/>
</dbReference>
<dbReference type="Proteomes" id="UP000034508">
    <property type="component" value="Unassembled WGS sequence"/>
</dbReference>
<evidence type="ECO:0000313" key="2">
    <source>
        <dbReference type="Proteomes" id="UP000034508"/>
    </source>
</evidence>
<keyword evidence="1" id="KW-0489">Methyltransferase</keyword>
<name>A0A0G0FKC7_9BACT</name>
<dbReference type="Pfam" id="PF13489">
    <property type="entry name" value="Methyltransf_23"/>
    <property type="match status" value="1"/>
</dbReference>
<gene>
    <name evidence="1" type="ORF">US31_C0008G0025</name>
</gene>